<proteinExistence type="inferred from homology"/>
<evidence type="ECO:0000256" key="24">
    <source>
        <dbReference type="RuleBase" id="RU363065"/>
    </source>
</evidence>
<dbReference type="PROSITE" id="PS01069">
    <property type="entry name" value="DAGK_PROKAR"/>
    <property type="match status" value="1"/>
</dbReference>
<dbReference type="InterPro" id="IPR033718">
    <property type="entry name" value="DAGK_prok"/>
</dbReference>
<keyword evidence="8 24" id="KW-0808">Transferase</keyword>
<name>A0A8D5ALH3_9GAMM</name>
<dbReference type="GO" id="GO:0004143">
    <property type="term" value="F:ATP-dependent diacylglycerol kinase activity"/>
    <property type="evidence" value="ECO:0007669"/>
    <property type="project" value="UniProtKB-EC"/>
</dbReference>
<keyword evidence="26" id="KW-1185">Reference proteome</keyword>
<feature type="binding site" evidence="21">
    <location>
        <position position="13"/>
    </location>
    <ligand>
        <name>substrate</name>
    </ligand>
</feature>
<evidence type="ECO:0000256" key="19">
    <source>
        <dbReference type="ARBA" id="ARBA00023264"/>
    </source>
</evidence>
<dbReference type="EC" id="2.7.1.107" evidence="3 24"/>
<comment type="caution">
    <text evidence="24">Lacks conserved residue(s) required for the propagation of feature annotation.</text>
</comment>
<keyword evidence="19 24" id="KW-1208">Phospholipid metabolism</keyword>
<keyword evidence="18" id="KW-0594">Phospholipid biosynthesis</keyword>
<dbReference type="InterPro" id="IPR000829">
    <property type="entry name" value="DAGK"/>
</dbReference>
<keyword evidence="12 24" id="KW-0418">Kinase</keyword>
<evidence type="ECO:0000256" key="15">
    <source>
        <dbReference type="ARBA" id="ARBA00022989"/>
    </source>
</evidence>
<evidence type="ECO:0000256" key="1">
    <source>
        <dbReference type="ARBA" id="ARBA00004429"/>
    </source>
</evidence>
<gene>
    <name evidence="25" type="primary">dgkA_1</name>
    <name evidence="25" type="ORF">MoryE10_07310</name>
</gene>
<reference evidence="25" key="1">
    <citation type="submission" date="2019-06" db="EMBL/GenBank/DDBJ databases">
        <title>Complete genome sequence of Methylogaea oryzae strain JCM16910.</title>
        <authorList>
            <person name="Asakawa S."/>
        </authorList>
    </citation>
    <scope>NUCLEOTIDE SEQUENCE</scope>
    <source>
        <strain evidence="25">E10</strain>
    </source>
</reference>
<dbReference type="AlphaFoldDB" id="A0A8D5ALH3"/>
<accession>A0A8D5ALH3</accession>
<evidence type="ECO:0000313" key="25">
    <source>
        <dbReference type="EMBL" id="BBL70125.1"/>
    </source>
</evidence>
<dbReference type="Gene3D" id="1.10.287.3610">
    <property type="match status" value="1"/>
</dbReference>
<feature type="binding site" evidence="23">
    <location>
        <position position="80"/>
    </location>
    <ligand>
        <name>a divalent metal cation</name>
        <dbReference type="ChEBI" id="CHEBI:60240"/>
    </ligand>
</feature>
<evidence type="ECO:0000256" key="6">
    <source>
        <dbReference type="ARBA" id="ARBA00022516"/>
    </source>
</evidence>
<keyword evidence="11 22" id="KW-0547">Nucleotide-binding</keyword>
<comment type="similarity">
    <text evidence="2 24">Belongs to the bacterial diacylglycerol kinase family.</text>
</comment>
<evidence type="ECO:0000256" key="21">
    <source>
        <dbReference type="PIRSR" id="PIRSR600829-2"/>
    </source>
</evidence>
<feature type="transmembrane region" description="Helical" evidence="24">
    <location>
        <begin position="60"/>
        <end position="79"/>
    </location>
</feature>
<evidence type="ECO:0000256" key="12">
    <source>
        <dbReference type="ARBA" id="ARBA00022777"/>
    </source>
</evidence>
<dbReference type="GO" id="GO:0005524">
    <property type="term" value="F:ATP binding"/>
    <property type="evidence" value="ECO:0007669"/>
    <property type="project" value="UniProtKB-KW"/>
</dbReference>
<dbReference type="PANTHER" id="PTHR34299">
    <property type="entry name" value="DIACYLGLYCEROL KINASE"/>
    <property type="match status" value="1"/>
</dbReference>
<dbReference type="EMBL" id="AP019782">
    <property type="protein sequence ID" value="BBL70125.1"/>
    <property type="molecule type" value="Genomic_DNA"/>
</dbReference>
<feature type="binding site" evidence="22">
    <location>
        <position position="13"/>
    </location>
    <ligand>
        <name>ATP</name>
        <dbReference type="ChEBI" id="CHEBI:30616"/>
    </ligand>
</feature>
<keyword evidence="10 23" id="KW-0479">Metal-binding</keyword>
<feature type="binding site" evidence="22">
    <location>
        <position position="32"/>
    </location>
    <ligand>
        <name>ATP</name>
        <dbReference type="ChEBI" id="CHEBI:30616"/>
    </ligand>
</feature>
<evidence type="ECO:0000256" key="4">
    <source>
        <dbReference type="ARBA" id="ARBA00017575"/>
    </source>
</evidence>
<dbReference type="GO" id="GO:0005886">
    <property type="term" value="C:plasma membrane"/>
    <property type="evidence" value="ECO:0007669"/>
    <property type="project" value="UniProtKB-SubCell"/>
</dbReference>
<evidence type="ECO:0000256" key="5">
    <source>
        <dbReference type="ARBA" id="ARBA00022475"/>
    </source>
</evidence>
<evidence type="ECO:0000256" key="16">
    <source>
        <dbReference type="ARBA" id="ARBA00023098"/>
    </source>
</evidence>
<comment type="subcellular location">
    <subcellularLocation>
        <location evidence="1 24">Cell inner membrane</location>
        <topology evidence="1 24">Multi-pass membrane protein</topology>
    </subcellularLocation>
</comment>
<feature type="binding site" evidence="21">
    <location>
        <position position="102"/>
    </location>
    <ligand>
        <name>substrate</name>
    </ligand>
</feature>
<organism evidence="25 26">
    <name type="scientific">Methylogaea oryzae</name>
    <dbReference type="NCBI Taxonomy" id="1295382"/>
    <lineage>
        <taxon>Bacteria</taxon>
        <taxon>Pseudomonadati</taxon>
        <taxon>Pseudomonadota</taxon>
        <taxon>Gammaproteobacteria</taxon>
        <taxon>Methylococcales</taxon>
        <taxon>Methylococcaceae</taxon>
        <taxon>Methylogaea</taxon>
    </lineage>
</organism>
<evidence type="ECO:0000256" key="18">
    <source>
        <dbReference type="ARBA" id="ARBA00023209"/>
    </source>
</evidence>
<evidence type="ECO:0000256" key="2">
    <source>
        <dbReference type="ARBA" id="ARBA00005967"/>
    </source>
</evidence>
<feature type="binding site" evidence="21">
    <location>
        <position position="73"/>
    </location>
    <ligand>
        <name>substrate</name>
    </ligand>
</feature>
<evidence type="ECO:0000313" key="26">
    <source>
        <dbReference type="Proteomes" id="UP000824988"/>
    </source>
</evidence>
<evidence type="ECO:0000256" key="20">
    <source>
        <dbReference type="PIRSR" id="PIRSR600829-1"/>
    </source>
</evidence>
<comment type="catalytic activity">
    <reaction evidence="24">
        <text>a 1,2-diacyl-sn-glycerol + ATP = a 1,2-diacyl-sn-glycero-3-phosphate + ADP + H(+)</text>
        <dbReference type="Rhea" id="RHEA:10272"/>
        <dbReference type="ChEBI" id="CHEBI:15378"/>
        <dbReference type="ChEBI" id="CHEBI:17815"/>
        <dbReference type="ChEBI" id="CHEBI:30616"/>
        <dbReference type="ChEBI" id="CHEBI:58608"/>
        <dbReference type="ChEBI" id="CHEBI:456216"/>
        <dbReference type="EC" id="2.7.1.107"/>
    </reaction>
</comment>
<feature type="binding site" evidence="22">
    <location>
        <position position="80"/>
    </location>
    <ligand>
        <name>ATP</name>
        <dbReference type="ChEBI" id="CHEBI:30616"/>
    </ligand>
</feature>
<keyword evidence="13 22" id="KW-0067">ATP-binding</keyword>
<dbReference type="Pfam" id="PF01219">
    <property type="entry name" value="DAGK_prokar"/>
    <property type="match status" value="1"/>
</dbReference>
<keyword evidence="16 24" id="KW-0443">Lipid metabolism</keyword>
<dbReference type="RefSeq" id="WP_054773719.1">
    <property type="nucleotide sequence ID" value="NZ_AP019782.1"/>
</dbReference>
<keyword evidence="6" id="KW-0444">Lipid biosynthesis</keyword>
<feature type="binding site" evidence="22">
    <location>
        <begin position="89"/>
        <end position="91"/>
    </location>
    <ligand>
        <name>ATP</name>
        <dbReference type="ChEBI" id="CHEBI:30616"/>
    </ligand>
</feature>
<evidence type="ECO:0000256" key="23">
    <source>
        <dbReference type="PIRSR" id="PIRSR600829-4"/>
    </source>
</evidence>
<dbReference type="GO" id="GO:0006654">
    <property type="term" value="P:phosphatidic acid biosynthetic process"/>
    <property type="evidence" value="ECO:0007669"/>
    <property type="project" value="InterPro"/>
</dbReference>
<evidence type="ECO:0000256" key="14">
    <source>
        <dbReference type="ARBA" id="ARBA00022842"/>
    </source>
</evidence>
<feature type="binding site" evidence="22">
    <location>
        <begin position="98"/>
        <end position="99"/>
    </location>
    <ligand>
        <name>ATP</name>
        <dbReference type="ChEBI" id="CHEBI:30616"/>
    </ligand>
</feature>
<evidence type="ECO:0000256" key="22">
    <source>
        <dbReference type="PIRSR" id="PIRSR600829-3"/>
    </source>
</evidence>
<evidence type="ECO:0000256" key="13">
    <source>
        <dbReference type="ARBA" id="ARBA00022840"/>
    </source>
</evidence>
<keyword evidence="7 24" id="KW-0997">Cell inner membrane</keyword>
<sequence length="122" mass="13306">MSHPYKIRKGLFRVYDALGFTLAGLRYAVVSEEAFRLEVLLVAPLLPLALWLTDDGLRRAMLIGSLLLILIVELLNSAVEATVDRVSLERHPLAKVAKDMGSAAVALAMLNAAVTWALLLLP</sequence>
<protein>
    <recommendedName>
        <fullName evidence="4 24">Diacylglycerol kinase</fullName>
        <ecNumber evidence="3 24">2.7.1.107</ecNumber>
    </recommendedName>
</protein>
<dbReference type="PANTHER" id="PTHR34299:SF1">
    <property type="entry name" value="DIACYLGLYCEROL KINASE"/>
    <property type="match status" value="1"/>
</dbReference>
<evidence type="ECO:0000256" key="9">
    <source>
        <dbReference type="ARBA" id="ARBA00022692"/>
    </source>
</evidence>
<dbReference type="InterPro" id="IPR036945">
    <property type="entry name" value="DAGK_sf"/>
</dbReference>
<feature type="binding site" evidence="21">
    <location>
        <position position="59"/>
    </location>
    <ligand>
        <name>substrate</name>
    </ligand>
</feature>
<dbReference type="GO" id="GO:0046872">
    <property type="term" value="F:metal ion binding"/>
    <property type="evidence" value="ECO:0007669"/>
    <property type="project" value="UniProtKB-KW"/>
</dbReference>
<evidence type="ECO:0000256" key="7">
    <source>
        <dbReference type="ARBA" id="ARBA00022519"/>
    </source>
</evidence>
<feature type="active site" description="Proton acceptor" evidence="20">
    <location>
        <position position="73"/>
    </location>
</feature>
<evidence type="ECO:0000256" key="10">
    <source>
        <dbReference type="ARBA" id="ARBA00022723"/>
    </source>
</evidence>
<evidence type="ECO:0000256" key="3">
    <source>
        <dbReference type="ARBA" id="ARBA00012133"/>
    </source>
</evidence>
<dbReference type="KEGG" id="moz:MoryE10_07310"/>
<keyword evidence="15 24" id="KW-1133">Transmembrane helix</keyword>
<evidence type="ECO:0000256" key="17">
    <source>
        <dbReference type="ARBA" id="ARBA00023136"/>
    </source>
</evidence>
<keyword evidence="17 24" id="KW-0472">Membrane</keyword>
<evidence type="ECO:0000256" key="11">
    <source>
        <dbReference type="ARBA" id="ARBA00022741"/>
    </source>
</evidence>
<comment type="function">
    <text evidence="24">Catalyzes the ATP-dependent phosphorylation of sn-l,2-diacylglycerol (DAG) to phosphatidic acid. Involved in the recycling of diacylglycerol produced as a by-product during membrane-derived oligosaccharide (MDO) biosynthesis.</text>
</comment>
<dbReference type="CDD" id="cd14264">
    <property type="entry name" value="DAGK_IM"/>
    <property type="match status" value="1"/>
</dbReference>
<keyword evidence="14 23" id="KW-0460">Magnesium</keyword>
<keyword evidence="5" id="KW-1003">Cell membrane</keyword>
<feature type="transmembrane region" description="Helical" evidence="24">
    <location>
        <begin position="99"/>
        <end position="121"/>
    </location>
</feature>
<keyword evidence="9 24" id="KW-0812">Transmembrane</keyword>
<feature type="binding site" evidence="21">
    <location>
        <begin position="34"/>
        <end position="38"/>
    </location>
    <ligand>
        <name>substrate</name>
    </ligand>
</feature>
<dbReference type="Proteomes" id="UP000824988">
    <property type="component" value="Chromosome"/>
</dbReference>
<comment type="cofactor">
    <cofactor evidence="23">
        <name>Mg(2+)</name>
        <dbReference type="ChEBI" id="CHEBI:18420"/>
    </cofactor>
    <text evidence="23">Mn(2+), Zn(2+), Cd(2+) and Co(2+) support activity to lesser extents.</text>
</comment>
<evidence type="ECO:0000256" key="8">
    <source>
        <dbReference type="ARBA" id="ARBA00022679"/>
    </source>
</evidence>
<feature type="binding site" evidence="23">
    <location>
        <position position="32"/>
    </location>
    <ligand>
        <name>a divalent metal cation</name>
        <dbReference type="ChEBI" id="CHEBI:60240"/>
    </ligand>
</feature>